<dbReference type="Proteomes" id="UP000199017">
    <property type="component" value="Unassembled WGS sequence"/>
</dbReference>
<organism evidence="1 2">
    <name type="scientific">Alteribacillus bidgolensis</name>
    <dbReference type="NCBI Taxonomy" id="930129"/>
    <lineage>
        <taxon>Bacteria</taxon>
        <taxon>Bacillati</taxon>
        <taxon>Bacillota</taxon>
        <taxon>Bacilli</taxon>
        <taxon>Bacillales</taxon>
        <taxon>Bacillaceae</taxon>
        <taxon>Alteribacillus</taxon>
    </lineage>
</organism>
<dbReference type="OrthoDB" id="2964472at2"/>
<evidence type="ECO:0000313" key="2">
    <source>
        <dbReference type="Proteomes" id="UP000199017"/>
    </source>
</evidence>
<proteinExistence type="predicted"/>
<dbReference type="EMBL" id="FNDU01000005">
    <property type="protein sequence ID" value="SDI20129.1"/>
    <property type="molecule type" value="Genomic_DNA"/>
</dbReference>
<evidence type="ECO:0000313" key="1">
    <source>
        <dbReference type="EMBL" id="SDI20129.1"/>
    </source>
</evidence>
<name>A0A1G8IMD3_9BACI</name>
<dbReference type="RefSeq" id="WP_091584670.1">
    <property type="nucleotide sequence ID" value="NZ_FNDU01000005.1"/>
</dbReference>
<sequence>MNREPVHLYLSRYKDHIKYLRDTGQETPGWRDLREEELPDFLAIKDSIVEIQGDTPVRDYEKEGTWKRGSMLHMRIVLLDGTKYAMHGYYVEEKHDWYPNENPVIHKSSKCGFCQSIIGLGGEGNVKEEFCMLPLPEKKYLFEEVLKRHKKELY</sequence>
<gene>
    <name evidence="1" type="ORF">SAMN05216352_105260</name>
</gene>
<dbReference type="AlphaFoldDB" id="A0A1G8IMD3"/>
<reference evidence="1 2" key="1">
    <citation type="submission" date="2016-10" db="EMBL/GenBank/DDBJ databases">
        <authorList>
            <person name="de Groot N.N."/>
        </authorList>
    </citation>
    <scope>NUCLEOTIDE SEQUENCE [LARGE SCALE GENOMIC DNA]</scope>
    <source>
        <strain evidence="2">P4B,CCM 7963,CECT 7998,DSM 25260,IBRC-M 10614,KCTC 13821</strain>
    </source>
</reference>
<protein>
    <submittedName>
        <fullName evidence="1">Uncharacterized protein</fullName>
    </submittedName>
</protein>
<keyword evidence="2" id="KW-1185">Reference proteome</keyword>
<accession>A0A1G8IMD3</accession>